<evidence type="ECO:0008006" key="13">
    <source>
        <dbReference type="Google" id="ProtNLM"/>
    </source>
</evidence>
<comment type="subcellular location">
    <subcellularLocation>
        <location evidence="1">Membrane</location>
        <topology evidence="1">Multi-pass membrane protein</topology>
    </subcellularLocation>
</comment>
<keyword evidence="4 8" id="KW-0812">Transmembrane</keyword>
<proteinExistence type="inferred from homology"/>
<evidence type="ECO:0000313" key="12">
    <source>
        <dbReference type="Proteomes" id="UP000294933"/>
    </source>
</evidence>
<dbReference type="SUPFAM" id="SSF103506">
    <property type="entry name" value="Mitochondrial carrier"/>
    <property type="match status" value="2"/>
</dbReference>
<feature type="repeat" description="Solcar" evidence="8">
    <location>
        <begin position="1"/>
        <end position="103"/>
    </location>
</feature>
<evidence type="ECO:0000256" key="5">
    <source>
        <dbReference type="ARBA" id="ARBA00022737"/>
    </source>
</evidence>
<dbReference type="InterPro" id="IPR044712">
    <property type="entry name" value="SLC25A32-like"/>
</dbReference>
<evidence type="ECO:0000256" key="10">
    <source>
        <dbReference type="SAM" id="Phobius"/>
    </source>
</evidence>
<feature type="transmembrane region" description="Helical" evidence="10">
    <location>
        <begin position="118"/>
        <end position="137"/>
    </location>
</feature>
<dbReference type="GO" id="GO:0016020">
    <property type="term" value="C:membrane"/>
    <property type="evidence" value="ECO:0007669"/>
    <property type="project" value="UniProtKB-SubCell"/>
</dbReference>
<evidence type="ECO:0000256" key="4">
    <source>
        <dbReference type="ARBA" id="ARBA00022692"/>
    </source>
</evidence>
<keyword evidence="12" id="KW-1185">Reference proteome</keyword>
<comment type="similarity">
    <text evidence="2 9">Belongs to the mitochondrial carrier (TC 2.A.29) family.</text>
</comment>
<accession>A0A4Y7QBS8</accession>
<evidence type="ECO:0000256" key="2">
    <source>
        <dbReference type="ARBA" id="ARBA00006375"/>
    </source>
</evidence>
<dbReference type="GO" id="GO:0006862">
    <property type="term" value="P:nucleotide transport"/>
    <property type="evidence" value="ECO:0007669"/>
    <property type="project" value="InterPro"/>
</dbReference>
<evidence type="ECO:0000313" key="11">
    <source>
        <dbReference type="EMBL" id="TDL24319.1"/>
    </source>
</evidence>
<evidence type="ECO:0000256" key="3">
    <source>
        <dbReference type="ARBA" id="ARBA00022448"/>
    </source>
</evidence>
<keyword evidence="6 10" id="KW-1133">Transmembrane helix</keyword>
<feature type="transmembrane region" description="Helical" evidence="10">
    <location>
        <begin position="170"/>
        <end position="193"/>
    </location>
</feature>
<evidence type="ECO:0000256" key="6">
    <source>
        <dbReference type="ARBA" id="ARBA00022989"/>
    </source>
</evidence>
<evidence type="ECO:0000256" key="8">
    <source>
        <dbReference type="PROSITE-ProRule" id="PRU00282"/>
    </source>
</evidence>
<gene>
    <name evidence="11" type="ORF">BD410DRAFT_786434</name>
</gene>
<dbReference type="STRING" id="50990.A0A4Y7QBS8"/>
<keyword evidence="3 9" id="KW-0813">Transport</keyword>
<dbReference type="EMBL" id="ML170167">
    <property type="protein sequence ID" value="TDL24319.1"/>
    <property type="molecule type" value="Genomic_DNA"/>
</dbReference>
<dbReference type="PROSITE" id="PS50920">
    <property type="entry name" value="SOLCAR"/>
    <property type="match status" value="2"/>
</dbReference>
<feature type="repeat" description="Solcar" evidence="8">
    <location>
        <begin position="216"/>
        <end position="326"/>
    </location>
</feature>
<dbReference type="GO" id="GO:0055085">
    <property type="term" value="P:transmembrane transport"/>
    <property type="evidence" value="ECO:0007669"/>
    <property type="project" value="InterPro"/>
</dbReference>
<feature type="transmembrane region" description="Helical" evidence="10">
    <location>
        <begin position="78"/>
        <end position="98"/>
    </location>
</feature>
<dbReference type="PANTHER" id="PTHR45683">
    <property type="entry name" value="MITOCHONDRIAL NICOTINAMIDE ADENINE DINUCLEOTIDE TRANSPORTER 1-RELATED-RELATED"/>
    <property type="match status" value="1"/>
</dbReference>
<evidence type="ECO:0000256" key="7">
    <source>
        <dbReference type="ARBA" id="ARBA00023136"/>
    </source>
</evidence>
<sequence length="326" mass="35843">MGAIMSMIILGASLALTLLIAVPLAGTLVRFRANYNPKGLQLDSEGGAEPHTGPVVTSFFAMMGRVKRLEGWAGLYKGFMPTFLTTAVLMAFVTSITGSSASNSRGHNKYSTPYASPLAIALYSLFMLAISLPVIVITNRAITTPRKLPWLNPIYSLRVLLTETERRRPWMLFLTPGLFASEALHILYIVLILHTTRRFLFPSWSKLRTGDEVPADFTLPRMSIWLAVAMLSTIILCPLEVISTRLSIQRNHSAAGFNALSQDAELPSDENVEYSGAGEDVIGLRAEDDPYAGLVDCGKRIIGEEGYRTLYRAWWLTLLGVLFGGL</sequence>
<evidence type="ECO:0000256" key="1">
    <source>
        <dbReference type="ARBA" id="ARBA00004141"/>
    </source>
</evidence>
<dbReference type="Gene3D" id="1.50.40.10">
    <property type="entry name" value="Mitochondrial carrier domain"/>
    <property type="match status" value="2"/>
</dbReference>
<keyword evidence="5" id="KW-0677">Repeat</keyword>
<dbReference type="InterPro" id="IPR023395">
    <property type="entry name" value="MCP_dom_sf"/>
</dbReference>
<organism evidence="11 12">
    <name type="scientific">Rickenella mellea</name>
    <dbReference type="NCBI Taxonomy" id="50990"/>
    <lineage>
        <taxon>Eukaryota</taxon>
        <taxon>Fungi</taxon>
        <taxon>Dikarya</taxon>
        <taxon>Basidiomycota</taxon>
        <taxon>Agaricomycotina</taxon>
        <taxon>Agaricomycetes</taxon>
        <taxon>Hymenochaetales</taxon>
        <taxon>Rickenellaceae</taxon>
        <taxon>Rickenella</taxon>
    </lineage>
</organism>
<dbReference type="VEuPathDB" id="FungiDB:BD410DRAFT_786434"/>
<dbReference type="OrthoDB" id="21292at2759"/>
<feature type="transmembrane region" description="Helical" evidence="10">
    <location>
        <begin position="222"/>
        <end position="242"/>
    </location>
</feature>
<name>A0A4Y7QBS8_9AGAM</name>
<dbReference type="InterPro" id="IPR018108">
    <property type="entry name" value="MCP_transmembrane"/>
</dbReference>
<dbReference type="Proteomes" id="UP000294933">
    <property type="component" value="Unassembled WGS sequence"/>
</dbReference>
<evidence type="ECO:0000256" key="9">
    <source>
        <dbReference type="RuleBase" id="RU000488"/>
    </source>
</evidence>
<reference evidence="11 12" key="1">
    <citation type="submission" date="2018-06" db="EMBL/GenBank/DDBJ databases">
        <title>A transcriptomic atlas of mushroom development highlights an independent origin of complex multicellularity.</title>
        <authorList>
            <consortium name="DOE Joint Genome Institute"/>
            <person name="Krizsan K."/>
            <person name="Almasi E."/>
            <person name="Merenyi Z."/>
            <person name="Sahu N."/>
            <person name="Viragh M."/>
            <person name="Koszo T."/>
            <person name="Mondo S."/>
            <person name="Kiss B."/>
            <person name="Balint B."/>
            <person name="Kues U."/>
            <person name="Barry K."/>
            <person name="Hegedus J.C."/>
            <person name="Henrissat B."/>
            <person name="Johnson J."/>
            <person name="Lipzen A."/>
            <person name="Ohm R."/>
            <person name="Nagy I."/>
            <person name="Pangilinan J."/>
            <person name="Yan J."/>
            <person name="Xiong Y."/>
            <person name="Grigoriev I.V."/>
            <person name="Hibbett D.S."/>
            <person name="Nagy L.G."/>
        </authorList>
    </citation>
    <scope>NUCLEOTIDE SEQUENCE [LARGE SCALE GENOMIC DNA]</scope>
    <source>
        <strain evidence="11 12">SZMC22713</strain>
    </source>
</reference>
<protein>
    <recommendedName>
        <fullName evidence="13">Mitochondrial carrier</fullName>
    </recommendedName>
</protein>
<dbReference type="Pfam" id="PF00153">
    <property type="entry name" value="Mito_carr"/>
    <property type="match status" value="1"/>
</dbReference>
<dbReference type="AlphaFoldDB" id="A0A4Y7QBS8"/>
<keyword evidence="7 8" id="KW-0472">Membrane</keyword>